<organism evidence="11 12">
    <name type="scientific">Ectopseudomonas toyotomiensis</name>
    <dbReference type="NCBI Taxonomy" id="554344"/>
    <lineage>
        <taxon>Bacteria</taxon>
        <taxon>Pseudomonadati</taxon>
        <taxon>Pseudomonadota</taxon>
        <taxon>Gammaproteobacteria</taxon>
        <taxon>Pseudomonadales</taxon>
        <taxon>Pseudomonadaceae</taxon>
        <taxon>Ectopseudomonas</taxon>
    </lineage>
</organism>
<feature type="domain" description="FAD-binding FR-type" evidence="10">
    <location>
        <begin position="1"/>
        <end position="103"/>
    </location>
</feature>
<dbReference type="PANTHER" id="PTHR47354">
    <property type="entry name" value="NADH OXIDOREDUCTASE HCR"/>
    <property type="match status" value="1"/>
</dbReference>
<dbReference type="InterPro" id="IPR054582">
    <property type="entry name" value="DmmA-like_N"/>
</dbReference>
<keyword evidence="12" id="KW-1185">Reference proteome</keyword>
<dbReference type="InterPro" id="IPR017938">
    <property type="entry name" value="Riboflavin_synthase-like_b-brl"/>
</dbReference>
<keyword evidence="11" id="KW-0808">Transferase</keyword>
<dbReference type="PANTHER" id="PTHR47354:SF1">
    <property type="entry name" value="CARNITINE MONOOXYGENASE REDUCTASE SUBUNIT"/>
    <property type="match status" value="1"/>
</dbReference>
<dbReference type="Gene3D" id="3.10.20.30">
    <property type="match status" value="1"/>
</dbReference>
<dbReference type="Pfam" id="PF22290">
    <property type="entry name" value="DmmA-like_N"/>
    <property type="match status" value="1"/>
</dbReference>
<feature type="domain" description="2Fe-2S ferredoxin-type" evidence="9">
    <location>
        <begin position="230"/>
        <end position="317"/>
    </location>
</feature>
<dbReference type="PROSITE" id="PS51085">
    <property type="entry name" value="2FE2S_FER_2"/>
    <property type="match status" value="1"/>
</dbReference>
<evidence type="ECO:0000256" key="1">
    <source>
        <dbReference type="ARBA" id="ARBA00001917"/>
    </source>
</evidence>
<proteinExistence type="predicted"/>
<keyword evidence="8" id="KW-0411">Iron-sulfur</keyword>
<dbReference type="Gene3D" id="2.40.30.10">
    <property type="entry name" value="Translation factors"/>
    <property type="match status" value="1"/>
</dbReference>
<dbReference type="Proteomes" id="UP000182025">
    <property type="component" value="Unassembled WGS sequence"/>
</dbReference>
<gene>
    <name evidence="11" type="ORF">SAMN05216177_107145</name>
</gene>
<evidence type="ECO:0000256" key="5">
    <source>
        <dbReference type="ARBA" id="ARBA00022723"/>
    </source>
</evidence>
<keyword evidence="3" id="KW-0288">FMN</keyword>
<dbReference type="InterPro" id="IPR001041">
    <property type="entry name" value="2Fe-2S_ferredoxin-type"/>
</dbReference>
<accession>A0A1I5V9P2</accession>
<dbReference type="InterPro" id="IPR036010">
    <property type="entry name" value="2Fe-2S_ferredoxin-like_sf"/>
</dbReference>
<evidence type="ECO:0000256" key="4">
    <source>
        <dbReference type="ARBA" id="ARBA00022714"/>
    </source>
</evidence>
<protein>
    <submittedName>
        <fullName evidence="11">Vanillate O-demethylase ferredoxin subunit</fullName>
    </submittedName>
</protein>
<dbReference type="GO" id="GO:0051537">
    <property type="term" value="F:2 iron, 2 sulfur cluster binding"/>
    <property type="evidence" value="ECO:0007669"/>
    <property type="project" value="UniProtKB-KW"/>
</dbReference>
<evidence type="ECO:0000256" key="2">
    <source>
        <dbReference type="ARBA" id="ARBA00022630"/>
    </source>
</evidence>
<keyword evidence="2" id="KW-0285">Flavoprotein</keyword>
<dbReference type="PROSITE" id="PS51384">
    <property type="entry name" value="FAD_FR"/>
    <property type="match status" value="1"/>
</dbReference>
<reference evidence="12" key="1">
    <citation type="submission" date="2016-10" db="EMBL/GenBank/DDBJ databases">
        <authorList>
            <person name="Varghese N."/>
            <person name="Submissions S."/>
        </authorList>
    </citation>
    <scope>NUCLEOTIDE SEQUENCE [LARGE SCALE GENOMIC DNA]</scope>
    <source>
        <strain evidence="12">JCM 15604</strain>
    </source>
</reference>
<dbReference type="SUPFAM" id="SSF52343">
    <property type="entry name" value="Ferredoxin reductase-like, C-terminal NADP-linked domain"/>
    <property type="match status" value="1"/>
</dbReference>
<evidence type="ECO:0000256" key="3">
    <source>
        <dbReference type="ARBA" id="ARBA00022643"/>
    </source>
</evidence>
<dbReference type="GO" id="GO:0046872">
    <property type="term" value="F:metal ion binding"/>
    <property type="evidence" value="ECO:0007669"/>
    <property type="project" value="UniProtKB-KW"/>
</dbReference>
<name>A0A1I5V9P2_9GAMM</name>
<evidence type="ECO:0000256" key="7">
    <source>
        <dbReference type="ARBA" id="ARBA00023004"/>
    </source>
</evidence>
<evidence type="ECO:0000256" key="6">
    <source>
        <dbReference type="ARBA" id="ARBA00023002"/>
    </source>
</evidence>
<evidence type="ECO:0000259" key="9">
    <source>
        <dbReference type="PROSITE" id="PS51085"/>
    </source>
</evidence>
<dbReference type="OrthoDB" id="9796486at2"/>
<dbReference type="GO" id="GO:0032259">
    <property type="term" value="P:methylation"/>
    <property type="evidence" value="ECO:0007669"/>
    <property type="project" value="UniProtKB-KW"/>
</dbReference>
<dbReference type="CDD" id="cd06185">
    <property type="entry name" value="PDR_like"/>
    <property type="match status" value="1"/>
</dbReference>
<dbReference type="SUPFAM" id="SSF54292">
    <property type="entry name" value="2Fe-2S ferredoxin-like"/>
    <property type="match status" value="1"/>
</dbReference>
<keyword evidence="4" id="KW-0001">2Fe-2S</keyword>
<evidence type="ECO:0000313" key="12">
    <source>
        <dbReference type="Proteomes" id="UP000182025"/>
    </source>
</evidence>
<dbReference type="Pfam" id="PF00111">
    <property type="entry name" value="Fer2"/>
    <property type="match status" value="1"/>
</dbReference>
<dbReference type="GO" id="GO:0016491">
    <property type="term" value="F:oxidoreductase activity"/>
    <property type="evidence" value="ECO:0007669"/>
    <property type="project" value="UniProtKB-KW"/>
</dbReference>
<dbReference type="InterPro" id="IPR017927">
    <property type="entry name" value="FAD-bd_FR_type"/>
</dbReference>
<keyword evidence="11" id="KW-0489">Methyltransferase</keyword>
<evidence type="ECO:0000256" key="8">
    <source>
        <dbReference type="ARBA" id="ARBA00023014"/>
    </source>
</evidence>
<dbReference type="RefSeq" id="WP_074916422.1">
    <property type="nucleotide sequence ID" value="NZ_FOXK01000007.1"/>
</dbReference>
<dbReference type="AlphaFoldDB" id="A0A1I5V9P2"/>
<dbReference type="EMBL" id="FOXK01000007">
    <property type="protein sequence ID" value="SFQ04215.1"/>
    <property type="molecule type" value="Genomic_DNA"/>
</dbReference>
<dbReference type="InterPro" id="IPR050415">
    <property type="entry name" value="MRET"/>
</dbReference>
<keyword evidence="7" id="KW-0408">Iron</keyword>
<keyword evidence="5" id="KW-0479">Metal-binding</keyword>
<dbReference type="SUPFAM" id="SSF63380">
    <property type="entry name" value="Riboflavin synthase domain-like"/>
    <property type="match status" value="1"/>
</dbReference>
<keyword evidence="6" id="KW-0560">Oxidoreductase</keyword>
<dbReference type="InterPro" id="IPR006058">
    <property type="entry name" value="2Fe2S_fd_BS"/>
</dbReference>
<dbReference type="InterPro" id="IPR012675">
    <property type="entry name" value="Beta-grasp_dom_sf"/>
</dbReference>
<dbReference type="GO" id="GO:0008168">
    <property type="term" value="F:methyltransferase activity"/>
    <property type="evidence" value="ECO:0007669"/>
    <property type="project" value="UniProtKB-KW"/>
</dbReference>
<dbReference type="PRINTS" id="PR00409">
    <property type="entry name" value="PHDIOXRDTASE"/>
</dbReference>
<sequence length="317" mass="34636">MSWVELQVRGLREEARDILGVELCPLERGALPFAWQAGAHVDVRTGDGLVRQYSLTNLADEGCLRLAIKREAASRGGSQWLHRHLRVGALLQVGVPRNLFALQPGSDEVWLLAAGIGITPLLAMYRQCRLERRSVRLLYFARSPAHVAFAERLAGDPAVSLVTGLDSAAIDAYLQQHLPVWQGGRQLYTCGPQGFMQRVMQRAIARGWPDAALHREHFQAPGQTSVRQPGELRLVLARSGREVEVMAGESLVQAAARVGVNIPTSCGMGMCGACQTRVLAGEPEHRDQYLSAAEQASGEWLMPCVSGCRGARLELDC</sequence>
<dbReference type="CDD" id="cd00207">
    <property type="entry name" value="fer2"/>
    <property type="match status" value="1"/>
</dbReference>
<evidence type="ECO:0000313" key="11">
    <source>
        <dbReference type="EMBL" id="SFQ04215.1"/>
    </source>
</evidence>
<comment type="cofactor">
    <cofactor evidence="1">
        <name>FMN</name>
        <dbReference type="ChEBI" id="CHEBI:58210"/>
    </cofactor>
</comment>
<dbReference type="InterPro" id="IPR039261">
    <property type="entry name" value="FNR_nucleotide-bd"/>
</dbReference>
<dbReference type="Gene3D" id="3.40.50.80">
    <property type="entry name" value="Nucleotide-binding domain of ferredoxin-NADP reductase (FNR) module"/>
    <property type="match status" value="1"/>
</dbReference>
<evidence type="ECO:0000259" key="10">
    <source>
        <dbReference type="PROSITE" id="PS51384"/>
    </source>
</evidence>
<dbReference type="PROSITE" id="PS00197">
    <property type="entry name" value="2FE2S_FER_1"/>
    <property type="match status" value="1"/>
</dbReference>